<keyword evidence="2" id="KW-1185">Reference proteome</keyword>
<dbReference type="Proteomes" id="UP000636793">
    <property type="component" value="Unassembled WGS sequence"/>
</dbReference>
<evidence type="ECO:0008006" key="3">
    <source>
        <dbReference type="Google" id="ProtNLM"/>
    </source>
</evidence>
<evidence type="ECO:0000313" key="1">
    <source>
        <dbReference type="EMBL" id="GGB38045.1"/>
    </source>
</evidence>
<dbReference type="EMBL" id="BMHI01000005">
    <property type="protein sequence ID" value="GGB38045.1"/>
    <property type="molecule type" value="Genomic_DNA"/>
</dbReference>
<reference evidence="1" key="1">
    <citation type="journal article" date="2014" name="Int. J. Syst. Evol. Microbiol.">
        <title>Complete genome sequence of Corynebacterium casei LMG S-19264T (=DSM 44701T), isolated from a smear-ripened cheese.</title>
        <authorList>
            <consortium name="US DOE Joint Genome Institute (JGI-PGF)"/>
            <person name="Walter F."/>
            <person name="Albersmeier A."/>
            <person name="Kalinowski J."/>
            <person name="Ruckert C."/>
        </authorList>
    </citation>
    <scope>NUCLEOTIDE SEQUENCE</scope>
    <source>
        <strain evidence="1">CGMCC 1.15085</strain>
    </source>
</reference>
<reference evidence="1" key="2">
    <citation type="submission" date="2020-09" db="EMBL/GenBank/DDBJ databases">
        <authorList>
            <person name="Sun Q."/>
            <person name="Zhou Y."/>
        </authorList>
    </citation>
    <scope>NUCLEOTIDE SEQUENCE</scope>
    <source>
        <strain evidence="1">CGMCC 1.15085</strain>
    </source>
</reference>
<protein>
    <recommendedName>
        <fullName evidence="3">2-nitropropane dioxygenase</fullName>
    </recommendedName>
</protein>
<sequence>MTQTEWAEHEVAQVRIELAHGVVQLLCDSRRIDALHIKGLALDPELRHPGRVSMDVDLLVRPPHIATLRAALSEHGWQQTGHFSTGSPFEHAENWHHETLGHLDLHRLIPGVGLPPDEAFDAFWGCRSQTPIAQVDCAVPSLDAQALIVLLHAARSHGDHRSRLDVEHVWRTADVTTQRRIRDLVGTMKAEVAFAAAVGGLEDFRHRPDYLLWKVNSSPDAARTTEWRARIKASPGIRSKASLAVRSLQVNRDHLRTLRGREPSRADMVREFMRRLSLATREITSRRGRS</sequence>
<organism evidence="1 2">
    <name type="scientific">Flexivirga endophytica</name>
    <dbReference type="NCBI Taxonomy" id="1849103"/>
    <lineage>
        <taxon>Bacteria</taxon>
        <taxon>Bacillati</taxon>
        <taxon>Actinomycetota</taxon>
        <taxon>Actinomycetes</taxon>
        <taxon>Micrococcales</taxon>
        <taxon>Dermacoccaceae</taxon>
        <taxon>Flexivirga</taxon>
    </lineage>
</organism>
<dbReference type="Pfam" id="PF14907">
    <property type="entry name" value="NTP_transf_5"/>
    <property type="match status" value="1"/>
</dbReference>
<evidence type="ECO:0000313" key="2">
    <source>
        <dbReference type="Proteomes" id="UP000636793"/>
    </source>
</evidence>
<comment type="caution">
    <text evidence="1">The sequence shown here is derived from an EMBL/GenBank/DDBJ whole genome shotgun (WGS) entry which is preliminary data.</text>
</comment>
<proteinExistence type="predicted"/>
<gene>
    <name evidence="1" type="ORF">GCM10011492_30940</name>
</gene>
<dbReference type="InterPro" id="IPR039498">
    <property type="entry name" value="NTP_transf_5"/>
</dbReference>
<name>A0A916TC88_9MICO</name>
<dbReference type="AlphaFoldDB" id="A0A916TC88"/>
<accession>A0A916TC88</accession>